<evidence type="ECO:0000313" key="2">
    <source>
        <dbReference type="Proteomes" id="UP001153678"/>
    </source>
</evidence>
<sequence>DKVIYFEAAKDKIHTGKLDPKWKEPYYIHDVIGNGAYKIRQLDGRLLKAPMNGSLLK</sequence>
<name>A0A9W4T9H0_9GLOM</name>
<protein>
    <submittedName>
        <fullName evidence="1">7561_t:CDS:1</fullName>
    </submittedName>
</protein>
<feature type="non-terminal residue" evidence="1">
    <location>
        <position position="57"/>
    </location>
</feature>
<dbReference type="Proteomes" id="UP001153678">
    <property type="component" value="Unassembled WGS sequence"/>
</dbReference>
<dbReference type="EMBL" id="CAMKVN010014875">
    <property type="protein sequence ID" value="CAI2196745.1"/>
    <property type="molecule type" value="Genomic_DNA"/>
</dbReference>
<dbReference type="AlphaFoldDB" id="A0A9W4T9H0"/>
<reference evidence="1" key="1">
    <citation type="submission" date="2022-08" db="EMBL/GenBank/DDBJ databases">
        <authorList>
            <person name="Kallberg Y."/>
            <person name="Tangrot J."/>
            <person name="Rosling A."/>
        </authorList>
    </citation>
    <scope>NUCLEOTIDE SEQUENCE</scope>
    <source>
        <strain evidence="1">Wild A</strain>
    </source>
</reference>
<proteinExistence type="predicted"/>
<gene>
    <name evidence="1" type="ORF">FWILDA_LOCUS17732</name>
</gene>
<comment type="caution">
    <text evidence="1">The sequence shown here is derived from an EMBL/GenBank/DDBJ whole genome shotgun (WGS) entry which is preliminary data.</text>
</comment>
<organism evidence="1 2">
    <name type="scientific">Funneliformis geosporum</name>
    <dbReference type="NCBI Taxonomy" id="1117311"/>
    <lineage>
        <taxon>Eukaryota</taxon>
        <taxon>Fungi</taxon>
        <taxon>Fungi incertae sedis</taxon>
        <taxon>Mucoromycota</taxon>
        <taxon>Glomeromycotina</taxon>
        <taxon>Glomeromycetes</taxon>
        <taxon>Glomerales</taxon>
        <taxon>Glomeraceae</taxon>
        <taxon>Funneliformis</taxon>
    </lineage>
</organism>
<keyword evidence="2" id="KW-1185">Reference proteome</keyword>
<feature type="non-terminal residue" evidence="1">
    <location>
        <position position="1"/>
    </location>
</feature>
<dbReference type="OrthoDB" id="3341476at2759"/>
<evidence type="ECO:0000313" key="1">
    <source>
        <dbReference type="EMBL" id="CAI2196745.1"/>
    </source>
</evidence>
<accession>A0A9W4T9H0</accession>